<evidence type="ECO:0000313" key="1">
    <source>
        <dbReference type="EMBL" id="XDL24670.1"/>
    </source>
</evidence>
<protein>
    <submittedName>
        <fullName evidence="1">Uncharacterized protein</fullName>
    </submittedName>
</protein>
<reference evidence="1" key="1">
    <citation type="submission" date="2024-07" db="EMBL/GenBank/DDBJ databases">
        <authorList>
            <person name="Pedron J."/>
        </authorList>
    </citation>
    <scope>NUCLEOTIDE SEQUENCE</scope>
    <source>
        <strain evidence="1">A003-S1-M15</strain>
    </source>
</reference>
<name>A0AB39IME1_9GAMM</name>
<dbReference type="GeneID" id="302580026"/>
<dbReference type="EMBL" id="CP162670">
    <property type="protein sequence ID" value="XDL24670.1"/>
    <property type="molecule type" value="Genomic_DNA"/>
</dbReference>
<accession>A0AB39IME1</accession>
<organism evidence="1">
    <name type="scientific">Dickeya oryzae</name>
    <dbReference type="NCBI Taxonomy" id="1240404"/>
    <lineage>
        <taxon>Bacteria</taxon>
        <taxon>Pseudomonadati</taxon>
        <taxon>Pseudomonadota</taxon>
        <taxon>Gammaproteobacteria</taxon>
        <taxon>Enterobacterales</taxon>
        <taxon>Pectobacteriaceae</taxon>
        <taxon>Dickeya</taxon>
    </lineage>
</organism>
<sequence length="176" mass="19785">MKLKQNSQPTSKEGLEQYVKDSFMILLENRPVDKALPSISPKKFTSAMRKVTGLDVKSSSLLELKQTLVKLIGGHDKLPSILNQRQGGFIATKYKLRSVLGVPLRARSWAELQQRVSLLVTLCSVYVDLAEKRFNQAKISSFIGSSSLEGIDLSETQERKEQHLKMLLKYGIKKHG</sequence>
<dbReference type="AlphaFoldDB" id="A0AB39IME1"/>
<proteinExistence type="predicted"/>
<dbReference type="RefSeq" id="WP_226092785.1">
    <property type="nucleotide sequence ID" value="NZ_CP162670.1"/>
</dbReference>
<gene>
    <name evidence="1" type="ORF">LF929_000090</name>
</gene>